<evidence type="ECO:0000313" key="1">
    <source>
        <dbReference type="EMBL" id="MEQ3553903.1"/>
    </source>
</evidence>
<accession>A0ABV1KJ59</accession>
<dbReference type="RefSeq" id="WP_349300976.1">
    <property type="nucleotide sequence ID" value="NZ_JBEDNQ010000012.1"/>
</dbReference>
<sequence>MLRLLVVAEQSLYLWQQLRIARVSSVEPDVLEDAVADAHAVLAEHLEADGALVANLRPALDAYGVLKPTEFHRSRSGRRLRSSVESLRHDLDYFVTARGVQIEGWVPLVSPTVRDALRHARAVAIGVGGTVLDTGLAGVSRAGGAVQATADRWRAAPSDDESRRRP</sequence>
<dbReference type="EMBL" id="JBEDNQ010000012">
    <property type="protein sequence ID" value="MEQ3553903.1"/>
    <property type="molecule type" value="Genomic_DNA"/>
</dbReference>
<gene>
    <name evidence="1" type="ORF">WIS52_25800</name>
</gene>
<dbReference type="Proteomes" id="UP001494902">
    <property type="component" value="Unassembled WGS sequence"/>
</dbReference>
<organism evidence="1 2">
    <name type="scientific">Pseudonocardia nematodicida</name>
    <dbReference type="NCBI Taxonomy" id="1206997"/>
    <lineage>
        <taxon>Bacteria</taxon>
        <taxon>Bacillati</taxon>
        <taxon>Actinomycetota</taxon>
        <taxon>Actinomycetes</taxon>
        <taxon>Pseudonocardiales</taxon>
        <taxon>Pseudonocardiaceae</taxon>
        <taxon>Pseudonocardia</taxon>
    </lineage>
</organism>
<comment type="caution">
    <text evidence="1">The sequence shown here is derived from an EMBL/GenBank/DDBJ whole genome shotgun (WGS) entry which is preliminary data.</text>
</comment>
<protein>
    <submittedName>
        <fullName evidence="1">Uncharacterized protein</fullName>
    </submittedName>
</protein>
<reference evidence="1 2" key="1">
    <citation type="submission" date="2024-03" db="EMBL/GenBank/DDBJ databases">
        <title>Draft genome sequence of Pseudonocardia nematodicida JCM 31783.</title>
        <authorList>
            <person name="Butdee W."/>
            <person name="Duangmal K."/>
        </authorList>
    </citation>
    <scope>NUCLEOTIDE SEQUENCE [LARGE SCALE GENOMIC DNA]</scope>
    <source>
        <strain evidence="1 2">JCM 31783</strain>
    </source>
</reference>
<keyword evidence="2" id="KW-1185">Reference proteome</keyword>
<evidence type="ECO:0000313" key="2">
    <source>
        <dbReference type="Proteomes" id="UP001494902"/>
    </source>
</evidence>
<proteinExistence type="predicted"/>
<name>A0ABV1KJ59_9PSEU</name>